<organism evidence="2 5">
    <name type="scientific">Parabacteroides merdae</name>
    <dbReference type="NCBI Taxonomy" id="46503"/>
    <lineage>
        <taxon>Bacteria</taxon>
        <taxon>Pseudomonadati</taxon>
        <taxon>Bacteroidota</taxon>
        <taxon>Bacteroidia</taxon>
        <taxon>Bacteroidales</taxon>
        <taxon>Tannerellaceae</taxon>
        <taxon>Parabacteroides</taxon>
    </lineage>
</organism>
<proteinExistence type="predicted"/>
<evidence type="ECO:0000313" key="2">
    <source>
        <dbReference type="EMBL" id="MTU30859.1"/>
    </source>
</evidence>
<dbReference type="EMBL" id="WNCR01000011">
    <property type="protein sequence ID" value="MTU30859.1"/>
    <property type="molecule type" value="Genomic_DNA"/>
</dbReference>
<keyword evidence="4" id="KW-1185">Reference proteome</keyword>
<dbReference type="AlphaFoldDB" id="A0A4Q5CA41"/>
<name>A0A4Q5CA41_9BACT</name>
<evidence type="ECO:0000313" key="3">
    <source>
        <dbReference type="EMBL" id="MTU39879.1"/>
    </source>
</evidence>
<sequence length="216" mass="24251">MEDELVKEQPVYEIQKVKLKNNQVTADYTERFVEANYKNEVTKSSQQFVHPDLLYAMSLLKTHAVKICEMQEAGVVNIENPSDDDLNEKLKNIVVTGYSKGGSDESAGVSIQAQKLLKSGQVLNLSVPFTKFEDESGEGYPYGDALKQAVSRLDYEVDAYLFGGKYGIKQESFDFDVPEEADITGEAEPKPKKRGRKKKAEMEDVAEEIKAFDEFA</sequence>
<evidence type="ECO:0000313" key="4">
    <source>
        <dbReference type="Proteomes" id="UP000434916"/>
    </source>
</evidence>
<dbReference type="Proteomes" id="UP000437446">
    <property type="component" value="Unassembled WGS sequence"/>
</dbReference>
<dbReference type="EMBL" id="WNCN01000012">
    <property type="protein sequence ID" value="MTU39879.1"/>
    <property type="molecule type" value="Genomic_DNA"/>
</dbReference>
<dbReference type="RefSeq" id="WP_129943952.1">
    <property type="nucleotide sequence ID" value="NZ_JAJCQX010000057.1"/>
</dbReference>
<comment type="caution">
    <text evidence="2">The sequence shown here is derived from an EMBL/GenBank/DDBJ whole genome shotgun (WGS) entry which is preliminary data.</text>
</comment>
<evidence type="ECO:0000313" key="5">
    <source>
        <dbReference type="Proteomes" id="UP000437446"/>
    </source>
</evidence>
<feature type="region of interest" description="Disordered" evidence="1">
    <location>
        <begin position="179"/>
        <end position="201"/>
    </location>
</feature>
<protein>
    <submittedName>
        <fullName evidence="2">Uncharacterized protein</fullName>
    </submittedName>
</protein>
<evidence type="ECO:0000256" key="1">
    <source>
        <dbReference type="SAM" id="MobiDB-lite"/>
    </source>
</evidence>
<dbReference type="Proteomes" id="UP000434916">
    <property type="component" value="Unassembled WGS sequence"/>
</dbReference>
<gene>
    <name evidence="2" type="ORF">GMD66_16910</name>
    <name evidence="3" type="ORF">GMD82_10395</name>
</gene>
<reference evidence="4 5" key="1">
    <citation type="journal article" date="2019" name="Nat. Med.">
        <title>A library of human gut bacterial isolates paired with longitudinal multiomics data enables mechanistic microbiome research.</title>
        <authorList>
            <person name="Poyet M."/>
            <person name="Groussin M."/>
            <person name="Gibbons S.M."/>
            <person name="Avila-Pacheco J."/>
            <person name="Jiang X."/>
            <person name="Kearney S.M."/>
            <person name="Perrotta A.R."/>
            <person name="Berdy B."/>
            <person name="Zhao S."/>
            <person name="Lieberman T.D."/>
            <person name="Swanson P.K."/>
            <person name="Smith M."/>
            <person name="Roesemann S."/>
            <person name="Alexander J.E."/>
            <person name="Rich S.A."/>
            <person name="Livny J."/>
            <person name="Vlamakis H."/>
            <person name="Clish C."/>
            <person name="Bullock K."/>
            <person name="Deik A."/>
            <person name="Scott J."/>
            <person name="Pierce K.A."/>
            <person name="Xavier R.J."/>
            <person name="Alm E.J."/>
        </authorList>
    </citation>
    <scope>NUCLEOTIDE SEQUENCE [LARGE SCALE GENOMIC DNA]</scope>
    <source>
        <strain evidence="2 5">BIOML-A25</strain>
        <strain evidence="3 4">BIOML-A29</strain>
    </source>
</reference>
<accession>A0A4Q5CA41</accession>